<reference evidence="2 3" key="1">
    <citation type="journal article" date="2015" name="Nat. Commun.">
        <title>Genomic and transcriptomic evidence for scavenging of diverse organic compounds by widespread deep-sea archaea.</title>
        <authorList>
            <person name="Li M."/>
            <person name="Baker B.J."/>
            <person name="Anantharaman K."/>
            <person name="Jain S."/>
            <person name="Breier J.A."/>
            <person name="Dick G.J."/>
        </authorList>
    </citation>
    <scope>NUCLEOTIDE SEQUENCE [LARGE SCALE GENOMIC DNA]</scope>
    <source>
        <strain evidence="2">Cayman_51_deep</strain>
    </source>
</reference>
<accession>A0A2V3HQ58</accession>
<evidence type="ECO:0000313" key="2">
    <source>
        <dbReference type="EMBL" id="PXF21185.1"/>
    </source>
</evidence>
<feature type="transmembrane region" description="Helical" evidence="1">
    <location>
        <begin position="164"/>
        <end position="182"/>
    </location>
</feature>
<sequence length="196" mass="20918">MMVRILSVLPAVVGVICALLVIVSLYGPTLDQSRTNVPLVPCTDDTTDCPVGLATEDLSAPTAFMLLDIKLTIEWDKSDSSWIGVIESPPPDGCEPDSDGLTTCTANDFDFVAGGDEEDDGSMMFNLKPGDYRFATASTDTSGLGGKQLVTITPEVSLNPAAEILLGIVAILLFAGSGEMFAHNRIMRAWQRFKEA</sequence>
<gene>
    <name evidence="2" type="ORF">CXX69_05375</name>
</gene>
<evidence type="ECO:0000313" key="3">
    <source>
        <dbReference type="Proteomes" id="UP000248161"/>
    </source>
</evidence>
<feature type="transmembrane region" description="Helical" evidence="1">
    <location>
        <begin position="7"/>
        <end position="27"/>
    </location>
</feature>
<dbReference type="EMBL" id="PSPG01000011">
    <property type="protein sequence ID" value="PXF21185.1"/>
    <property type="molecule type" value="Genomic_DNA"/>
</dbReference>
<name>A0A2V3HQ58_9ARCH</name>
<evidence type="ECO:0000256" key="1">
    <source>
        <dbReference type="SAM" id="Phobius"/>
    </source>
</evidence>
<comment type="caution">
    <text evidence="2">The sequence shown here is derived from an EMBL/GenBank/DDBJ whole genome shotgun (WGS) entry which is preliminary data.</text>
</comment>
<dbReference type="Proteomes" id="UP000248161">
    <property type="component" value="Unassembled WGS sequence"/>
</dbReference>
<keyword evidence="1" id="KW-0812">Transmembrane</keyword>
<dbReference type="AlphaFoldDB" id="A0A2V3HQ58"/>
<keyword evidence="1" id="KW-0472">Membrane</keyword>
<organism evidence="2 3">
    <name type="scientific">Candidatus Thalassarchaeum betae</name>
    <dbReference type="NCBI Taxonomy" id="2599289"/>
    <lineage>
        <taxon>Archaea</taxon>
        <taxon>Methanobacteriati</taxon>
        <taxon>Thermoplasmatota</taxon>
        <taxon>Candidatus Poseidoniia</taxon>
        <taxon>Candidatus Poseidoniales</taxon>
        <taxon>Candidatus Thalassarchaeaceae</taxon>
        <taxon>Candidatus Thalassarchaeum</taxon>
    </lineage>
</organism>
<protein>
    <submittedName>
        <fullName evidence="2">Uncharacterized protein</fullName>
    </submittedName>
</protein>
<proteinExistence type="predicted"/>
<keyword evidence="1" id="KW-1133">Transmembrane helix</keyword>